<dbReference type="Proteomes" id="UP001183607">
    <property type="component" value="Unassembled WGS sequence"/>
</dbReference>
<protein>
    <submittedName>
        <fullName evidence="2">Uncharacterized protein</fullName>
    </submittedName>
</protein>
<dbReference type="AlphaFoldDB" id="A0ABD5E490"/>
<reference evidence="3" key="1">
    <citation type="submission" date="2023-07" db="EMBL/GenBank/DDBJ databases">
        <title>30 novel species of actinomycetes from the DSMZ collection.</title>
        <authorList>
            <person name="Nouioui I."/>
        </authorList>
    </citation>
    <scope>NUCLEOTIDE SEQUENCE [LARGE SCALE GENOMIC DNA]</scope>
    <source>
        <strain evidence="3">DSM 41982</strain>
    </source>
</reference>
<name>A0ABD5E490_9ACTN</name>
<comment type="caution">
    <text evidence="2">The sequence shown here is derived from an EMBL/GenBank/DDBJ whole genome shotgun (WGS) entry which is preliminary data.</text>
</comment>
<feature type="region of interest" description="Disordered" evidence="1">
    <location>
        <begin position="134"/>
        <end position="159"/>
    </location>
</feature>
<evidence type="ECO:0000313" key="3">
    <source>
        <dbReference type="Proteomes" id="UP001183607"/>
    </source>
</evidence>
<accession>A0ABD5E490</accession>
<evidence type="ECO:0000313" key="2">
    <source>
        <dbReference type="EMBL" id="MDT0416193.1"/>
    </source>
</evidence>
<gene>
    <name evidence="2" type="ORF">RM574_11895</name>
</gene>
<feature type="compositionally biased region" description="Basic and acidic residues" evidence="1">
    <location>
        <begin position="138"/>
        <end position="149"/>
    </location>
</feature>
<proteinExistence type="predicted"/>
<dbReference type="EMBL" id="JAVRER010000014">
    <property type="protein sequence ID" value="MDT0416193.1"/>
    <property type="molecule type" value="Genomic_DNA"/>
</dbReference>
<evidence type="ECO:0000256" key="1">
    <source>
        <dbReference type="SAM" id="MobiDB-lite"/>
    </source>
</evidence>
<sequence>MPSPAHTPVHPPPPAGPVVPGTRLRPAAVFLALATVVALAAGWPLVARALPDEEGVRAGARLTIGPEGAGRVVLQVRGGGWELSRSASDPDSGYLLSRAGVRVRASRVDLLTTEAAGRLWPGLRDVLRASDAGSRLGAPERARTAEGRPGRTGSAEQGGRAGRAFAFAAPGEDFAVTVVVLGGRGAEREALRDGYALARSARFEGGAA</sequence>
<organism evidence="2 3">
    <name type="scientific">Streptomyces evansiae</name>
    <dbReference type="NCBI Taxonomy" id="3075535"/>
    <lineage>
        <taxon>Bacteria</taxon>
        <taxon>Bacillati</taxon>
        <taxon>Actinomycetota</taxon>
        <taxon>Actinomycetes</taxon>
        <taxon>Kitasatosporales</taxon>
        <taxon>Streptomycetaceae</taxon>
        <taxon>Streptomyces</taxon>
    </lineage>
</organism>
<dbReference type="RefSeq" id="WP_234019116.1">
    <property type="nucleotide sequence ID" value="NZ_JAVRER010000014.1"/>
</dbReference>